<proteinExistence type="predicted"/>
<dbReference type="OrthoDB" id="3798541at2759"/>
<keyword evidence="4" id="KW-1185">Reference proteome</keyword>
<dbReference type="AlphaFoldDB" id="A0A1B8GF25"/>
<keyword evidence="2" id="KW-0732">Signal</keyword>
<evidence type="ECO:0000313" key="4">
    <source>
        <dbReference type="Proteomes" id="UP000091956"/>
    </source>
</evidence>
<keyword evidence="1" id="KW-0812">Transmembrane</keyword>
<reference evidence="3 4" key="1">
    <citation type="submission" date="2016-03" db="EMBL/GenBank/DDBJ databases">
        <title>Comparative genomics of Pseudogymnoascus destructans, the fungus causing white-nose syndrome of bats.</title>
        <authorList>
            <person name="Palmer J.M."/>
            <person name="Drees K.P."/>
            <person name="Foster J.T."/>
            <person name="Lindner D.L."/>
        </authorList>
    </citation>
    <scope>NUCLEOTIDE SEQUENCE [LARGE SCALE GENOMIC DNA]</scope>
    <source>
        <strain evidence="3 4">UAMH 10579</strain>
    </source>
</reference>
<evidence type="ECO:0000256" key="1">
    <source>
        <dbReference type="SAM" id="Phobius"/>
    </source>
</evidence>
<evidence type="ECO:0000313" key="3">
    <source>
        <dbReference type="EMBL" id="OBT94442.1"/>
    </source>
</evidence>
<feature type="transmembrane region" description="Helical" evidence="1">
    <location>
        <begin position="41"/>
        <end position="63"/>
    </location>
</feature>
<organism evidence="3 4">
    <name type="scientific">Pseudogymnoascus verrucosus</name>
    <dbReference type="NCBI Taxonomy" id="342668"/>
    <lineage>
        <taxon>Eukaryota</taxon>
        <taxon>Fungi</taxon>
        <taxon>Dikarya</taxon>
        <taxon>Ascomycota</taxon>
        <taxon>Pezizomycotina</taxon>
        <taxon>Leotiomycetes</taxon>
        <taxon>Thelebolales</taxon>
        <taxon>Thelebolaceae</taxon>
        <taxon>Pseudogymnoascus</taxon>
    </lineage>
</organism>
<dbReference type="RefSeq" id="XP_018128175.1">
    <property type="nucleotide sequence ID" value="XM_018276623.2"/>
</dbReference>
<keyword evidence="1" id="KW-1133">Transmembrane helix</keyword>
<dbReference type="EMBL" id="KV460243">
    <property type="protein sequence ID" value="OBT94442.1"/>
    <property type="molecule type" value="Genomic_DNA"/>
</dbReference>
<protein>
    <submittedName>
        <fullName evidence="3">Uncharacterized protein</fullName>
    </submittedName>
</protein>
<accession>A0A1B8GF25</accession>
<keyword evidence="1" id="KW-0472">Membrane</keyword>
<dbReference type="Proteomes" id="UP000091956">
    <property type="component" value="Unassembled WGS sequence"/>
</dbReference>
<reference evidence="4" key="2">
    <citation type="journal article" date="2018" name="Nat. Commun.">
        <title>Extreme sensitivity to ultraviolet light in the fungal pathogen causing white-nose syndrome of bats.</title>
        <authorList>
            <person name="Palmer J.M."/>
            <person name="Drees K.P."/>
            <person name="Foster J.T."/>
            <person name="Lindner D.L."/>
        </authorList>
    </citation>
    <scope>NUCLEOTIDE SEQUENCE [LARGE SCALE GENOMIC DNA]</scope>
    <source>
        <strain evidence="4">UAMH 10579</strain>
    </source>
</reference>
<feature type="chain" id="PRO_5008608510" evidence="2">
    <location>
        <begin position="18"/>
        <end position="728"/>
    </location>
</feature>
<name>A0A1B8GF25_9PEZI</name>
<gene>
    <name evidence="3" type="ORF">VE01_07188</name>
</gene>
<feature type="signal peptide" evidence="2">
    <location>
        <begin position="1"/>
        <end position="17"/>
    </location>
</feature>
<dbReference type="GeneID" id="28840574"/>
<sequence>MKFSYTLAAVFATAAVAAPVAQAPAVPVDAGLLAKLSPDVAALVTGLGLTTLAPGLAATLVTLSEGLKTRQVGVPVDAGLLAKLSPDVAALVTGLGLTTLAPGLAATLVTLSEGLKTRQVEGVVNTVETVVTPVTDVVSGLVAGVGARQDVPVVGDLVQQLEAILAGLTSGVAARQNVPVAGDLVQTLEALLASLKGGVAARQSVPAVGDLIPTVEALLASLTNGTGVIGARDIAGLEALIQSLTAGGAATDIASKAAGSVPVDAGLLAKLSPDVAALVTGLGLTSLAPGLASTLITLSAGLKTRQVPDVVGELQPALEAILAQVTGAVQDKVVPTVQGTVEKVVPTVQGTVEKVVPTVKGTVEQVTGAVQGLGARDVAGVPVDAGLLAKLSPDVAALVTGLGLTTLAPGLAATLITLSEGLKTRQVDSVVPDIPVDAGLLAKLSPDVAALVSGLGLTSIAPGLAATLVTLSEGLKTRQVEGVVNTVETVVTPVTGLVSGLAGSVGARQVEGVVNTVETVVTPVTGLAGSVGARQVEGVVNTVETVAAPVTGLVSGLAGGVVTRDVAGVPVDAGLLAKLSPDVAALVTGLGLTTLAPGLAATLITLSEGLKTRQSSDPLAVVTQALEAILNPVTSTVSGVVAPVIGAVDARDVVPAVGGVVSEVEGVVKNVTGNVGATDAASKVAGIPVDAGLLAQLSPSIAALVSGLGLTSLAPGLASTLITLSQGL</sequence>
<evidence type="ECO:0000256" key="2">
    <source>
        <dbReference type="SAM" id="SignalP"/>
    </source>
</evidence>